<dbReference type="AlphaFoldDB" id="I7J5C3"/>
<dbReference type="Proteomes" id="UP000002899">
    <property type="component" value="Chromosome I"/>
</dbReference>
<dbReference type="EMBL" id="FO082871">
    <property type="protein sequence ID" value="CCF72742.1"/>
    <property type="molecule type" value="Genomic_DNA"/>
</dbReference>
<name>I7J5C3_BABMR</name>
<dbReference type="KEGG" id="bmic:BMR1_01G01395"/>
<evidence type="ECO:0000313" key="2">
    <source>
        <dbReference type="Proteomes" id="UP000002899"/>
    </source>
</evidence>
<organism evidence="1 2">
    <name type="scientific">Babesia microti (strain RI)</name>
    <dbReference type="NCBI Taxonomy" id="1133968"/>
    <lineage>
        <taxon>Eukaryota</taxon>
        <taxon>Sar</taxon>
        <taxon>Alveolata</taxon>
        <taxon>Apicomplexa</taxon>
        <taxon>Aconoidasida</taxon>
        <taxon>Piroplasmida</taxon>
        <taxon>Babesiidae</taxon>
        <taxon>Babesia</taxon>
    </lineage>
</organism>
<proteinExistence type="predicted"/>
<accession>I7J5C3</accession>
<dbReference type="VEuPathDB" id="PiroplasmaDB:BMR1_01G01395"/>
<sequence>MNWSFVTNLDARKNAFLSIILSASTIYNTADQVIVLLDRSIADDSIFAISQFINSSLQDKTNWINSISLVDLLESLLDQSLAKEFLNECLLDRDKFIKVLSRIKLKFIYVMEDTIEQITTCLTNISTVSNIKLVVLDQLSRLLFGTEGKFPQFISKYALITSLVQNKASNTLILESIRTLDNEYRRRIVGFLTSRSDSTCIIQECKRH</sequence>
<dbReference type="GeneID" id="24423356"/>
<evidence type="ECO:0000313" key="1">
    <source>
        <dbReference type="EMBL" id="CCF72742.1"/>
    </source>
</evidence>
<reference evidence="1 2" key="3">
    <citation type="journal article" date="2016" name="Sci. Rep.">
        <title>Genome-wide diversity and gene expression profiling of Babesia microti isolates identify polymorphic genes that mediate host-pathogen interactions.</title>
        <authorList>
            <person name="Silva J.C."/>
            <person name="Cornillot E."/>
            <person name="McCracken C."/>
            <person name="Usmani-Brown S."/>
            <person name="Dwivedi A."/>
            <person name="Ifeonu O.O."/>
            <person name="Crabtree J."/>
            <person name="Gotia H.T."/>
            <person name="Virji A.Z."/>
            <person name="Reynes C."/>
            <person name="Colinge J."/>
            <person name="Kumar V."/>
            <person name="Lawres L."/>
            <person name="Pazzi J.E."/>
            <person name="Pablo J.V."/>
            <person name="Hung C."/>
            <person name="Brancato J."/>
            <person name="Kumari P."/>
            <person name="Orvis J."/>
            <person name="Tretina K."/>
            <person name="Chibucos M."/>
            <person name="Ott S."/>
            <person name="Sadzewicz L."/>
            <person name="Sengamalay N."/>
            <person name="Shetty A.C."/>
            <person name="Su Q."/>
            <person name="Tallon L."/>
            <person name="Fraser C.M."/>
            <person name="Frutos R."/>
            <person name="Molina D.M."/>
            <person name="Krause P.J."/>
            <person name="Ben Mamoun C."/>
        </authorList>
    </citation>
    <scope>NUCLEOTIDE SEQUENCE [LARGE SCALE GENOMIC DNA]</scope>
    <source>
        <strain evidence="1 2">RI</strain>
    </source>
</reference>
<protein>
    <submittedName>
        <fullName evidence="1">Uncharacterized protein</fullName>
    </submittedName>
</protein>
<gene>
    <name evidence="1" type="ORF">BMR1_01G01395</name>
</gene>
<keyword evidence="2" id="KW-1185">Reference proteome</keyword>
<reference evidence="1 2" key="1">
    <citation type="journal article" date="2012" name="Nucleic Acids Res.">
        <title>Sequencing of the smallest Apicomplexan genome from the human pathogen Babesia microti.</title>
        <authorList>
            <person name="Cornillot E."/>
            <person name="Hadj-Kaddour K."/>
            <person name="Dassouli A."/>
            <person name="Noel B."/>
            <person name="Ranwez V."/>
            <person name="Vacherie B."/>
            <person name="Augagneur Y."/>
            <person name="Bres V."/>
            <person name="Duclos A."/>
            <person name="Randazzo S."/>
            <person name="Carcy B."/>
            <person name="Debierre-Grockiego F."/>
            <person name="Delbecq S."/>
            <person name="Moubri-Menage K."/>
            <person name="Shams-Eldin H."/>
            <person name="Usmani-Brown S."/>
            <person name="Bringaud F."/>
            <person name="Wincker P."/>
            <person name="Vivares C.P."/>
            <person name="Schwarz R.T."/>
            <person name="Schetters T.P."/>
            <person name="Krause P.J."/>
            <person name="Gorenflot A."/>
            <person name="Berry V."/>
            <person name="Barbe V."/>
            <person name="Ben Mamoun C."/>
        </authorList>
    </citation>
    <scope>NUCLEOTIDE SEQUENCE [LARGE SCALE GENOMIC DNA]</scope>
    <source>
        <strain evidence="1 2">RI</strain>
    </source>
</reference>
<dbReference type="RefSeq" id="XP_012647351.1">
    <property type="nucleotide sequence ID" value="XM_012791897.1"/>
</dbReference>
<reference evidence="1 2" key="2">
    <citation type="journal article" date="2013" name="PLoS ONE">
        <title>Whole genome mapping and re-organization of the nuclear and mitochondrial genomes of Babesia microti isolates.</title>
        <authorList>
            <person name="Cornillot E."/>
            <person name="Dassouli A."/>
            <person name="Garg A."/>
            <person name="Pachikara N."/>
            <person name="Randazzo S."/>
            <person name="Depoix D."/>
            <person name="Carcy B."/>
            <person name="Delbecq S."/>
            <person name="Frutos R."/>
            <person name="Silva J.C."/>
            <person name="Sutton R."/>
            <person name="Krause P.J."/>
            <person name="Mamoun C.B."/>
        </authorList>
    </citation>
    <scope>NUCLEOTIDE SEQUENCE [LARGE SCALE GENOMIC DNA]</scope>
    <source>
        <strain evidence="1 2">RI</strain>
    </source>
</reference>